<dbReference type="EMBL" id="JBBPBN010000008">
    <property type="protein sequence ID" value="KAK9032901.1"/>
    <property type="molecule type" value="Genomic_DNA"/>
</dbReference>
<accession>A0ABR2T6J6</accession>
<protein>
    <submittedName>
        <fullName evidence="1">Uncharacterized protein</fullName>
    </submittedName>
</protein>
<keyword evidence="2" id="KW-1185">Reference proteome</keyword>
<dbReference type="Proteomes" id="UP001396334">
    <property type="component" value="Unassembled WGS sequence"/>
</dbReference>
<comment type="caution">
    <text evidence="1">The sequence shown here is derived from an EMBL/GenBank/DDBJ whole genome shotgun (WGS) entry which is preliminary data.</text>
</comment>
<sequence>MVNFQTLICDRLSHRASHCHHHQASLVEKSLTVVVYRGGARESSRKLQIISLVLIIEFCSHQQTLHRRNCRFTADAHRLATRGCHTHHHLPMDVPQQRAINQRLGHPALGLALG</sequence>
<name>A0ABR2T6J6_9ROSI</name>
<reference evidence="1 2" key="1">
    <citation type="journal article" date="2024" name="G3 (Bethesda)">
        <title>Genome assembly of Hibiscus sabdariffa L. provides insights into metabolisms of medicinal natural products.</title>
        <authorList>
            <person name="Kim T."/>
        </authorList>
    </citation>
    <scope>NUCLEOTIDE SEQUENCE [LARGE SCALE GENOMIC DNA]</scope>
    <source>
        <strain evidence="1">TK-2024</strain>
        <tissue evidence="1">Old leaves</tissue>
    </source>
</reference>
<proteinExistence type="predicted"/>
<organism evidence="1 2">
    <name type="scientific">Hibiscus sabdariffa</name>
    <name type="common">roselle</name>
    <dbReference type="NCBI Taxonomy" id="183260"/>
    <lineage>
        <taxon>Eukaryota</taxon>
        <taxon>Viridiplantae</taxon>
        <taxon>Streptophyta</taxon>
        <taxon>Embryophyta</taxon>
        <taxon>Tracheophyta</taxon>
        <taxon>Spermatophyta</taxon>
        <taxon>Magnoliopsida</taxon>
        <taxon>eudicotyledons</taxon>
        <taxon>Gunneridae</taxon>
        <taxon>Pentapetalae</taxon>
        <taxon>rosids</taxon>
        <taxon>malvids</taxon>
        <taxon>Malvales</taxon>
        <taxon>Malvaceae</taxon>
        <taxon>Malvoideae</taxon>
        <taxon>Hibiscus</taxon>
    </lineage>
</organism>
<evidence type="ECO:0000313" key="2">
    <source>
        <dbReference type="Proteomes" id="UP001396334"/>
    </source>
</evidence>
<evidence type="ECO:0000313" key="1">
    <source>
        <dbReference type="EMBL" id="KAK9032901.1"/>
    </source>
</evidence>
<gene>
    <name evidence="1" type="ORF">V6N11_017943</name>
</gene>